<reference evidence="1 2" key="1">
    <citation type="submission" date="2013-10" db="EMBL/GenBank/DDBJ databases">
        <title>Whole Genome Shotgun Sequence of Pseudomonas taiwanensis SJ9.</title>
        <authorList>
            <person name="Hong S.-J."/>
            <person name="Shin J.-H."/>
        </authorList>
    </citation>
    <scope>NUCLEOTIDE SEQUENCE [LARGE SCALE GENOMIC DNA]</scope>
    <source>
        <strain evidence="1 2">SJ9</strain>
    </source>
</reference>
<dbReference type="Proteomes" id="UP000018511">
    <property type="component" value="Unassembled WGS sequence"/>
</dbReference>
<accession>V7D5N3</accession>
<sequence length="35" mass="3626">MGILQHTLKTRAALMGFRRKAGDAVDGTGLAGVRG</sequence>
<evidence type="ECO:0000313" key="2">
    <source>
        <dbReference type="Proteomes" id="UP000018511"/>
    </source>
</evidence>
<organism evidence="1 2">
    <name type="scientific">Pseudomonas taiwanensis SJ9</name>
    <dbReference type="NCBI Taxonomy" id="1388762"/>
    <lineage>
        <taxon>Bacteria</taxon>
        <taxon>Pseudomonadati</taxon>
        <taxon>Pseudomonadota</taxon>
        <taxon>Gammaproteobacteria</taxon>
        <taxon>Pseudomonadales</taxon>
        <taxon>Pseudomonadaceae</taxon>
        <taxon>Pseudomonas</taxon>
    </lineage>
</organism>
<comment type="caution">
    <text evidence="1">The sequence shown here is derived from an EMBL/GenBank/DDBJ whole genome shotgun (WGS) entry which is preliminary data.</text>
</comment>
<protein>
    <submittedName>
        <fullName evidence="1">Uncharacterized protein</fullName>
    </submittedName>
</protein>
<dbReference type="AlphaFoldDB" id="V7D5N3"/>
<gene>
    <name evidence="1" type="ORF">O164_22975</name>
</gene>
<name>V7D5N3_9PSED</name>
<dbReference type="EMBL" id="AXUP01000379">
    <property type="protein sequence ID" value="ESW37594.1"/>
    <property type="molecule type" value="Genomic_DNA"/>
</dbReference>
<proteinExistence type="predicted"/>
<dbReference type="PATRIC" id="fig|1388762.3.peg.4428"/>
<evidence type="ECO:0000313" key="1">
    <source>
        <dbReference type="EMBL" id="ESW37594.1"/>
    </source>
</evidence>